<dbReference type="GO" id="GO:0016763">
    <property type="term" value="F:pentosyltransferase activity"/>
    <property type="evidence" value="ECO:0007669"/>
    <property type="project" value="TreeGrafter"/>
</dbReference>
<feature type="transmembrane region" description="Helical" evidence="8">
    <location>
        <begin position="72"/>
        <end position="91"/>
    </location>
</feature>
<feature type="transmembrane region" description="Helical" evidence="8">
    <location>
        <begin position="317"/>
        <end position="338"/>
    </location>
</feature>
<keyword evidence="4 10" id="KW-0808">Transferase</keyword>
<feature type="transmembrane region" description="Helical" evidence="8">
    <location>
        <begin position="97"/>
        <end position="116"/>
    </location>
</feature>
<evidence type="ECO:0000256" key="5">
    <source>
        <dbReference type="ARBA" id="ARBA00022692"/>
    </source>
</evidence>
<dbReference type="InterPro" id="IPR050297">
    <property type="entry name" value="LipidA_mod_glycosyltrf_83"/>
</dbReference>
<keyword evidence="3" id="KW-0328">Glycosyltransferase</keyword>
<evidence type="ECO:0000256" key="8">
    <source>
        <dbReference type="SAM" id="Phobius"/>
    </source>
</evidence>
<feature type="transmembrane region" description="Helical" evidence="8">
    <location>
        <begin position="267"/>
        <end position="284"/>
    </location>
</feature>
<evidence type="ECO:0000259" key="9">
    <source>
        <dbReference type="Pfam" id="PF13231"/>
    </source>
</evidence>
<name>A0A7X9S1E7_9BACT</name>
<keyword evidence="5 8" id="KW-0812">Transmembrane</keyword>
<reference evidence="10 11" key="1">
    <citation type="submission" date="2020-04" db="EMBL/GenBank/DDBJ databases">
        <title>Flammeovirga sp. SR4, a novel species isolated from seawater.</title>
        <authorList>
            <person name="Wang X."/>
        </authorList>
    </citation>
    <scope>NUCLEOTIDE SEQUENCE [LARGE SCALE GENOMIC DNA]</scope>
    <source>
        <strain evidence="10 11">ATCC 23126</strain>
    </source>
</reference>
<comment type="subcellular location">
    <subcellularLocation>
        <location evidence="1">Cell membrane</location>
        <topology evidence="1">Multi-pass membrane protein</topology>
    </subcellularLocation>
</comment>
<protein>
    <submittedName>
        <fullName evidence="10">Glycosyl transferase</fullName>
    </submittedName>
</protein>
<feature type="transmembrane region" description="Helical" evidence="8">
    <location>
        <begin position="123"/>
        <end position="142"/>
    </location>
</feature>
<feature type="transmembrane region" description="Helical" evidence="8">
    <location>
        <begin position="290"/>
        <end position="310"/>
    </location>
</feature>
<evidence type="ECO:0000256" key="1">
    <source>
        <dbReference type="ARBA" id="ARBA00004651"/>
    </source>
</evidence>
<dbReference type="AlphaFoldDB" id="A0A7X9S1E7"/>
<keyword evidence="6 8" id="KW-1133">Transmembrane helix</keyword>
<dbReference type="RefSeq" id="WP_169660589.1">
    <property type="nucleotide sequence ID" value="NZ_JABANE010000157.1"/>
</dbReference>
<dbReference type="Proteomes" id="UP000576082">
    <property type="component" value="Unassembled WGS sequence"/>
</dbReference>
<evidence type="ECO:0000256" key="7">
    <source>
        <dbReference type="ARBA" id="ARBA00023136"/>
    </source>
</evidence>
<dbReference type="GO" id="GO:0009103">
    <property type="term" value="P:lipopolysaccharide biosynthetic process"/>
    <property type="evidence" value="ECO:0007669"/>
    <property type="project" value="UniProtKB-ARBA"/>
</dbReference>
<dbReference type="GO" id="GO:0005886">
    <property type="term" value="C:plasma membrane"/>
    <property type="evidence" value="ECO:0007669"/>
    <property type="project" value="UniProtKB-SubCell"/>
</dbReference>
<feature type="transmembrane region" description="Helical" evidence="8">
    <location>
        <begin position="44"/>
        <end position="65"/>
    </location>
</feature>
<feature type="transmembrane region" description="Helical" evidence="8">
    <location>
        <begin position="148"/>
        <end position="179"/>
    </location>
</feature>
<evidence type="ECO:0000256" key="6">
    <source>
        <dbReference type="ARBA" id="ARBA00022989"/>
    </source>
</evidence>
<organism evidence="10 11">
    <name type="scientific">Flammeovirga aprica JL-4</name>
    <dbReference type="NCBI Taxonomy" id="694437"/>
    <lineage>
        <taxon>Bacteria</taxon>
        <taxon>Pseudomonadati</taxon>
        <taxon>Bacteroidota</taxon>
        <taxon>Cytophagia</taxon>
        <taxon>Cytophagales</taxon>
        <taxon>Flammeovirgaceae</taxon>
        <taxon>Flammeovirga</taxon>
    </lineage>
</organism>
<dbReference type="EMBL" id="JABANE010000157">
    <property type="protein sequence ID" value="NME72397.1"/>
    <property type="molecule type" value="Genomic_DNA"/>
</dbReference>
<keyword evidence="7 8" id="KW-0472">Membrane</keyword>
<dbReference type="Pfam" id="PF13231">
    <property type="entry name" value="PMT_2"/>
    <property type="match status" value="1"/>
</dbReference>
<evidence type="ECO:0000313" key="10">
    <source>
        <dbReference type="EMBL" id="NME72397.1"/>
    </source>
</evidence>
<accession>A0A7X9S1E7</accession>
<evidence type="ECO:0000313" key="11">
    <source>
        <dbReference type="Proteomes" id="UP000576082"/>
    </source>
</evidence>
<feature type="domain" description="Glycosyltransferase RgtA/B/C/D-like" evidence="9">
    <location>
        <begin position="52"/>
        <end position="208"/>
    </location>
</feature>
<dbReference type="PANTHER" id="PTHR33908">
    <property type="entry name" value="MANNOSYLTRANSFERASE YKCB-RELATED"/>
    <property type="match status" value="1"/>
</dbReference>
<evidence type="ECO:0000256" key="3">
    <source>
        <dbReference type="ARBA" id="ARBA00022676"/>
    </source>
</evidence>
<keyword evidence="2" id="KW-1003">Cell membrane</keyword>
<comment type="caution">
    <text evidence="10">The sequence shown here is derived from an EMBL/GenBank/DDBJ whole genome shotgun (WGS) entry which is preliminary data.</text>
</comment>
<evidence type="ECO:0000256" key="4">
    <source>
        <dbReference type="ARBA" id="ARBA00022679"/>
    </source>
</evidence>
<evidence type="ECO:0000256" key="2">
    <source>
        <dbReference type="ARBA" id="ARBA00022475"/>
    </source>
</evidence>
<sequence>MRKNEILLLLGFILLKFVFQHFLIEPGYDLQRDEYLHLDQANHLALGFTSIPPFTSWISFVIGLLGNDVFWVKFFPALFGALTIVVVWFTIDELKRGLYAKILGALCILFSALLRLNTLYQPNSFDVLSWTAVFFFFIKYINRENSKWLYWGAVIFALGFLNKYNIIFLILGLIPALLITKSRNLLIRKEFYIAMGIVLLIISPNLLWQFTNDFPVIRHMEELSSSQLVNVQRISFLKSQLFFFTGSLFVILSAQFGLLFSKKYSKYSFLFWSFVFTLAIYTYLRAKDYYAIGLYPIYIAVGAVYLSEVLENKVGKVIKPILALLPIAIVILSFDVAFPNRTPEYIIEHNEEYKALGLLRWEDGKDHQIPQDYADMLGWNELASKVDQAYKSVKNPKETLVLCDNYGQAGAINYYSENGIKAVSLDADYVNWFDLQTHYSNLIRIKYRREKENELAETSPYFESSTVYDSITNQYAREFGTTIFIFEGSKIDINTRIEEELSKIKGSD</sequence>
<keyword evidence="11" id="KW-1185">Reference proteome</keyword>
<feature type="transmembrane region" description="Helical" evidence="8">
    <location>
        <begin position="241"/>
        <end position="260"/>
    </location>
</feature>
<gene>
    <name evidence="10" type="ORF">HHU12_30835</name>
</gene>
<dbReference type="PANTHER" id="PTHR33908:SF11">
    <property type="entry name" value="MEMBRANE PROTEIN"/>
    <property type="match status" value="1"/>
</dbReference>
<feature type="transmembrane region" description="Helical" evidence="8">
    <location>
        <begin position="191"/>
        <end position="210"/>
    </location>
</feature>
<dbReference type="InterPro" id="IPR038731">
    <property type="entry name" value="RgtA/B/C-like"/>
</dbReference>
<proteinExistence type="predicted"/>